<dbReference type="EMBL" id="ACXX02000006">
    <property type="protein sequence ID" value="EGD47682.1"/>
    <property type="molecule type" value="Genomic_DNA"/>
</dbReference>
<reference evidence="1" key="1">
    <citation type="submission" date="2009-07" db="EMBL/GenBank/DDBJ databases">
        <authorList>
            <consortium name="US DOE Joint Genome Institute (JGI-PGF)"/>
            <person name="Lucas S."/>
            <person name="Copeland A."/>
            <person name="Lapidus A."/>
            <person name="Glavina del Rio T."/>
            <person name="Tice H."/>
            <person name="Bruce D."/>
            <person name="Goodwin L."/>
            <person name="Pitluck S."/>
            <person name="Larimer F."/>
            <person name="Land M.L."/>
            <person name="Mouttaki H."/>
            <person name="He Z."/>
            <person name="Zhou J."/>
            <person name="Hemme C.L."/>
        </authorList>
    </citation>
    <scope>NUCLEOTIDE SEQUENCE [LARGE SCALE GENOMIC DNA]</scope>
    <source>
        <strain evidence="1">DSM 2782</strain>
    </source>
</reference>
<evidence type="ECO:0000313" key="2">
    <source>
        <dbReference type="Proteomes" id="UP000003860"/>
    </source>
</evidence>
<dbReference type="eggNOG" id="ENOG5032Y6E">
    <property type="taxonomic scope" value="Bacteria"/>
</dbReference>
<evidence type="ECO:0008006" key="3">
    <source>
        <dbReference type="Google" id="ProtNLM"/>
    </source>
</evidence>
<dbReference type="RefSeq" id="WP_004619018.1">
    <property type="nucleotide sequence ID" value="NZ_ACXX02000006.1"/>
</dbReference>
<organism evidence="1 2">
    <name type="scientific">Ruminiclostridium papyrosolvens DSM 2782</name>
    <dbReference type="NCBI Taxonomy" id="588581"/>
    <lineage>
        <taxon>Bacteria</taxon>
        <taxon>Bacillati</taxon>
        <taxon>Bacillota</taxon>
        <taxon>Clostridia</taxon>
        <taxon>Eubacteriales</taxon>
        <taxon>Oscillospiraceae</taxon>
        <taxon>Ruminiclostridium</taxon>
    </lineage>
</organism>
<dbReference type="Proteomes" id="UP000003860">
    <property type="component" value="Unassembled WGS sequence"/>
</dbReference>
<comment type="caution">
    <text evidence="1">The sequence shown here is derived from an EMBL/GenBank/DDBJ whole genome shotgun (WGS) entry which is preliminary data.</text>
</comment>
<keyword evidence="2" id="KW-1185">Reference proteome</keyword>
<sequence length="89" mass="10005">MFLHIGGDVVIPIKNVIAIMDIDTTTISKDTREFLKVAEEEGFVISISEDLPKSFIITETDKKSKIYLSPISSVTLQKRSKYITEISNI</sequence>
<accession>F1TCG5</accession>
<dbReference type="InterPro" id="IPR007169">
    <property type="entry name" value="RemA-like"/>
</dbReference>
<dbReference type="Pfam" id="PF04025">
    <property type="entry name" value="RemA-like"/>
    <property type="match status" value="1"/>
</dbReference>
<dbReference type="AlphaFoldDB" id="F1TCG5"/>
<name>F1TCG5_9FIRM</name>
<dbReference type="OrthoDB" id="9811390at2"/>
<reference evidence="1" key="2">
    <citation type="submission" date="2011-01" db="EMBL/GenBank/DDBJ databases">
        <title>The Non-contiguous Finished genome of Clostridium papyrosolvens.</title>
        <authorList>
            <person name="Lucas S."/>
            <person name="Copeland A."/>
            <person name="Lapidus A."/>
            <person name="Cheng J.-F."/>
            <person name="Goodwin L."/>
            <person name="Pitluck S."/>
            <person name="Misra M."/>
            <person name="Chertkov O."/>
            <person name="Detter J.C."/>
            <person name="Han C."/>
            <person name="Tapia R."/>
            <person name="Land M."/>
            <person name="Hauser L."/>
            <person name="Kyrpides N."/>
            <person name="Ivanova N."/>
            <person name="Pagani I."/>
            <person name="Mouttaki H."/>
            <person name="He Z."/>
            <person name="Zhou J."/>
            <person name="Hemme C.L."/>
            <person name="Woyke T."/>
        </authorList>
    </citation>
    <scope>NUCLEOTIDE SEQUENCE [LARGE SCALE GENOMIC DNA]</scope>
    <source>
        <strain evidence="1">DSM 2782</strain>
    </source>
</reference>
<evidence type="ECO:0000313" key="1">
    <source>
        <dbReference type="EMBL" id="EGD47682.1"/>
    </source>
</evidence>
<proteinExistence type="predicted"/>
<gene>
    <name evidence="1" type="ORF">Cpap_2085</name>
</gene>
<dbReference type="STRING" id="588581.Cpap_2085"/>
<protein>
    <recommendedName>
        <fullName evidence="3">DUF370 domain-containing protein</fullName>
    </recommendedName>
</protein>
<dbReference type="NCBIfam" id="NF046065">
    <property type="entry name" value="MtxRegRemB"/>
    <property type="match status" value="1"/>
</dbReference>